<dbReference type="InterPro" id="IPR003660">
    <property type="entry name" value="HAMP_dom"/>
</dbReference>
<evidence type="ECO:0000259" key="11">
    <source>
        <dbReference type="PROSITE" id="PS50885"/>
    </source>
</evidence>
<sequence>MRFRLSVFFQRSLRLLGVKKVEHQYLFAFGLIFLLAGMITINLYLSMGASAKAINMAGKQRMLSQRMAKEVLLANQGLLAPAVARKTMQAFEEAHHDLLEGDEEIGLAPIEDPATRAQMRKVGTLWSDYRQALTAFLAAPADSSLERVRELSPRVLRNQDRAVDMLEASAAASKRRQQYLALGLTVAILVVVEVVRSFGLTPLMAQLNQLRDRMESVRRGDFTRPLAIQWADDEMGQLYSAYNSLLENQSHTVLGIQDQSGRLAAASEELVSTAGGIRDNAHDARSQVDYLQGSTRELNQVVQDVAGNIGAVSDATSRSTERTQEGMEAVSNAAERITALKDSSRRVDEIIEAIQAIAKKTDLLALNAAIEAANAGEQGKGFAVVADEVRQLAEQTAHATGQVNGIVGELREHSEASVTAMTDVRDKMGEVLERIEETDRTAGQIAAATEELAATMAENTGNMDDIAGNVDHVAESVTQIESAAQQLEELAQGLQGALGQYRVQELGRG</sequence>
<dbReference type="CDD" id="cd06225">
    <property type="entry name" value="HAMP"/>
    <property type="match status" value="1"/>
</dbReference>
<keyword evidence="4 9" id="KW-0472">Membrane</keyword>
<dbReference type="Pfam" id="PF13675">
    <property type="entry name" value="PilJ"/>
    <property type="match status" value="1"/>
</dbReference>
<dbReference type="EMBL" id="JBGUAW010000004">
    <property type="protein sequence ID" value="MFA9460684.1"/>
    <property type="molecule type" value="Genomic_DNA"/>
</dbReference>
<dbReference type="PROSITE" id="PS50111">
    <property type="entry name" value="CHEMOTAXIS_TRANSDUC_2"/>
    <property type="match status" value="1"/>
</dbReference>
<reference evidence="12 13" key="1">
    <citation type="submission" date="2024-08" db="EMBL/GenBank/DDBJ databases">
        <title>Whole-genome sequencing of halo(alkali)philic microorganisms from hypersaline lakes.</title>
        <authorList>
            <person name="Sorokin D.Y."/>
            <person name="Merkel A.Y."/>
            <person name="Messina E."/>
            <person name="Yakimov M."/>
        </authorList>
    </citation>
    <scope>NUCLEOTIDE SEQUENCE [LARGE SCALE GENOMIC DNA]</scope>
    <source>
        <strain evidence="12 13">Cl-TMA</strain>
    </source>
</reference>
<comment type="caution">
    <text evidence="12">The sequence shown here is derived from an EMBL/GenBank/DDBJ whole genome shotgun (WGS) entry which is preliminary data.</text>
</comment>
<evidence type="ECO:0000256" key="9">
    <source>
        <dbReference type="SAM" id="Phobius"/>
    </source>
</evidence>
<evidence type="ECO:0000256" key="3">
    <source>
        <dbReference type="ARBA" id="ARBA00022989"/>
    </source>
</evidence>
<dbReference type="PANTHER" id="PTHR32089">
    <property type="entry name" value="METHYL-ACCEPTING CHEMOTAXIS PROTEIN MCPB"/>
    <property type="match status" value="1"/>
</dbReference>
<dbReference type="PANTHER" id="PTHR32089:SF112">
    <property type="entry name" value="LYSOZYME-LIKE PROTEIN-RELATED"/>
    <property type="match status" value="1"/>
</dbReference>
<dbReference type="InterPro" id="IPR042295">
    <property type="entry name" value="NarX-like_N_sf"/>
</dbReference>
<feature type="domain" description="Methyl-accepting transducer" evidence="10">
    <location>
        <begin position="259"/>
        <end position="488"/>
    </location>
</feature>
<comment type="similarity">
    <text evidence="6">Belongs to the methyl-accepting chemotaxis (MCP) protein family.</text>
</comment>
<evidence type="ECO:0000313" key="13">
    <source>
        <dbReference type="Proteomes" id="UP001575181"/>
    </source>
</evidence>
<evidence type="ECO:0000256" key="2">
    <source>
        <dbReference type="ARBA" id="ARBA00022692"/>
    </source>
</evidence>
<accession>A0ABV4TU76</accession>
<keyword evidence="8" id="KW-0175">Coiled coil</keyword>
<dbReference type="RefSeq" id="WP_373655464.1">
    <property type="nucleotide sequence ID" value="NZ_JBGUAW010000004.1"/>
</dbReference>
<evidence type="ECO:0000256" key="6">
    <source>
        <dbReference type="ARBA" id="ARBA00029447"/>
    </source>
</evidence>
<dbReference type="InterPro" id="IPR004090">
    <property type="entry name" value="Chemotax_Me-accpt_rcpt"/>
</dbReference>
<keyword evidence="2 9" id="KW-0812">Transmembrane</keyword>
<keyword evidence="5 7" id="KW-0807">Transducer</keyword>
<gene>
    <name evidence="12" type="ORF">ACERLL_07580</name>
</gene>
<dbReference type="Proteomes" id="UP001575181">
    <property type="component" value="Unassembled WGS sequence"/>
</dbReference>
<dbReference type="SMART" id="SM00304">
    <property type="entry name" value="HAMP"/>
    <property type="match status" value="1"/>
</dbReference>
<feature type="transmembrane region" description="Helical" evidence="9">
    <location>
        <begin position="179"/>
        <end position="199"/>
    </location>
</feature>
<name>A0ABV4TU76_9GAMM</name>
<evidence type="ECO:0000256" key="7">
    <source>
        <dbReference type="PROSITE-ProRule" id="PRU00284"/>
    </source>
</evidence>
<feature type="domain" description="HAMP" evidence="11">
    <location>
        <begin position="201"/>
        <end position="254"/>
    </location>
</feature>
<organism evidence="12 13">
    <name type="scientific">Thiohalorhabdus methylotrophus</name>
    <dbReference type="NCBI Taxonomy" id="3242694"/>
    <lineage>
        <taxon>Bacteria</taxon>
        <taxon>Pseudomonadati</taxon>
        <taxon>Pseudomonadota</taxon>
        <taxon>Gammaproteobacteria</taxon>
        <taxon>Thiohalorhabdales</taxon>
        <taxon>Thiohalorhabdaceae</taxon>
        <taxon>Thiohalorhabdus</taxon>
    </lineage>
</organism>
<dbReference type="Gene3D" id="1.10.287.950">
    <property type="entry name" value="Methyl-accepting chemotaxis protein"/>
    <property type="match status" value="1"/>
</dbReference>
<comment type="subcellular location">
    <subcellularLocation>
        <location evidence="1">Membrane</location>
        <topology evidence="1">Multi-pass membrane protein</topology>
    </subcellularLocation>
</comment>
<feature type="coiled-coil region" evidence="8">
    <location>
        <begin position="477"/>
        <end position="504"/>
    </location>
</feature>
<dbReference type="PROSITE" id="PS50885">
    <property type="entry name" value="HAMP"/>
    <property type="match status" value="1"/>
</dbReference>
<protein>
    <submittedName>
        <fullName evidence="12">Methyl-accepting chemotaxis protein</fullName>
    </submittedName>
</protein>
<evidence type="ECO:0000256" key="8">
    <source>
        <dbReference type="SAM" id="Coils"/>
    </source>
</evidence>
<feature type="transmembrane region" description="Helical" evidence="9">
    <location>
        <begin position="25"/>
        <end position="45"/>
    </location>
</feature>
<keyword evidence="3 9" id="KW-1133">Transmembrane helix</keyword>
<proteinExistence type="inferred from homology"/>
<dbReference type="SMART" id="SM00283">
    <property type="entry name" value="MA"/>
    <property type="match status" value="1"/>
</dbReference>
<dbReference type="SUPFAM" id="SSF58104">
    <property type="entry name" value="Methyl-accepting chemotaxis protein (MCP) signaling domain"/>
    <property type="match status" value="1"/>
</dbReference>
<dbReference type="PRINTS" id="PR00260">
    <property type="entry name" value="CHEMTRNSDUCR"/>
</dbReference>
<evidence type="ECO:0000259" key="10">
    <source>
        <dbReference type="PROSITE" id="PS50111"/>
    </source>
</evidence>
<evidence type="ECO:0000313" key="12">
    <source>
        <dbReference type="EMBL" id="MFA9460684.1"/>
    </source>
</evidence>
<dbReference type="Pfam" id="PF00672">
    <property type="entry name" value="HAMP"/>
    <property type="match status" value="1"/>
</dbReference>
<evidence type="ECO:0000256" key="4">
    <source>
        <dbReference type="ARBA" id="ARBA00023136"/>
    </source>
</evidence>
<keyword evidence="13" id="KW-1185">Reference proteome</keyword>
<evidence type="ECO:0000256" key="5">
    <source>
        <dbReference type="ARBA" id="ARBA00023224"/>
    </source>
</evidence>
<dbReference type="InterPro" id="IPR029095">
    <property type="entry name" value="NarX-like_N"/>
</dbReference>
<evidence type="ECO:0000256" key="1">
    <source>
        <dbReference type="ARBA" id="ARBA00004141"/>
    </source>
</evidence>
<dbReference type="Pfam" id="PF00015">
    <property type="entry name" value="MCPsignal"/>
    <property type="match status" value="1"/>
</dbReference>
<dbReference type="InterPro" id="IPR004089">
    <property type="entry name" value="MCPsignal_dom"/>
</dbReference>
<dbReference type="Gene3D" id="1.20.120.960">
    <property type="entry name" value="Histidine kinase NarX, sensor domain"/>
    <property type="match status" value="1"/>
</dbReference>